<dbReference type="Gene3D" id="3.10.180.10">
    <property type="entry name" value="2,3-Dihydroxybiphenyl 1,2-Dioxygenase, domain 1"/>
    <property type="match status" value="1"/>
</dbReference>
<proteinExistence type="predicted"/>
<evidence type="ECO:0000313" key="3">
    <source>
        <dbReference type="Proteomes" id="UP000000739"/>
    </source>
</evidence>
<name>B8FMG0_DESAL</name>
<dbReference type="EMBL" id="CP001322">
    <property type="protein sequence ID" value="ACL05998.1"/>
    <property type="molecule type" value="Genomic_DNA"/>
</dbReference>
<feature type="domain" description="VOC" evidence="1">
    <location>
        <begin position="32"/>
        <end position="172"/>
    </location>
</feature>
<dbReference type="KEGG" id="dal:Dalk_4318"/>
<dbReference type="RefSeq" id="WP_015949044.1">
    <property type="nucleotide sequence ID" value="NC_011768.1"/>
</dbReference>
<accession>B8FMG0</accession>
<evidence type="ECO:0000259" key="1">
    <source>
        <dbReference type="PROSITE" id="PS51819"/>
    </source>
</evidence>
<dbReference type="eggNOG" id="COG0346">
    <property type="taxonomic scope" value="Bacteria"/>
</dbReference>
<protein>
    <recommendedName>
        <fullName evidence="1">VOC domain-containing protein</fullName>
    </recommendedName>
</protein>
<dbReference type="SUPFAM" id="SSF54593">
    <property type="entry name" value="Glyoxalase/Bleomycin resistance protein/Dihydroxybiphenyl dioxygenase"/>
    <property type="match status" value="1"/>
</dbReference>
<dbReference type="InterPro" id="IPR029068">
    <property type="entry name" value="Glyas_Bleomycin-R_OHBP_Dase"/>
</dbReference>
<evidence type="ECO:0000313" key="2">
    <source>
        <dbReference type="EMBL" id="ACL05998.1"/>
    </source>
</evidence>
<dbReference type="HOGENOM" id="CLU_1330141_0_0_7"/>
<dbReference type="InterPro" id="IPR037523">
    <property type="entry name" value="VOC_core"/>
</dbReference>
<dbReference type="AlphaFoldDB" id="B8FMG0"/>
<keyword evidence="3" id="KW-1185">Reference proteome</keyword>
<organism evidence="2 3">
    <name type="scientific">Desulfatibacillum aliphaticivorans</name>
    <dbReference type="NCBI Taxonomy" id="218208"/>
    <lineage>
        <taxon>Bacteria</taxon>
        <taxon>Pseudomonadati</taxon>
        <taxon>Thermodesulfobacteriota</taxon>
        <taxon>Desulfobacteria</taxon>
        <taxon>Desulfobacterales</taxon>
        <taxon>Desulfatibacillaceae</taxon>
        <taxon>Desulfatibacillum</taxon>
    </lineage>
</organism>
<dbReference type="Pfam" id="PF13669">
    <property type="entry name" value="Glyoxalase_4"/>
    <property type="match status" value="1"/>
</dbReference>
<dbReference type="PROSITE" id="PS51819">
    <property type="entry name" value="VOC"/>
    <property type="match status" value="1"/>
</dbReference>
<sequence>MVYLDDLLVHDDFAKAVNSLGRAFLQEAGLGPVDQLGVVTANAETASRRLEQKGLQAFFIAGGPVEMWTENGKDRDFKGRIGVSTYQGKELELLEPGEGSNFYRQALDPQGRMTVHHLGFMVPDVDAASEKLTEAGCPLWVRGRIASKPVRVEFAYMDAKEQCGFVIEFMNISIFGKQIKTPHGLYNLLARMQKKMRTRSWELNKG</sequence>
<reference evidence="2 3" key="1">
    <citation type="journal article" date="2012" name="Environ. Microbiol.">
        <title>The genome sequence of Desulfatibacillum alkenivorans AK-01: a blueprint for anaerobic alkane oxidation.</title>
        <authorList>
            <person name="Callaghan A.V."/>
            <person name="Morris B.E."/>
            <person name="Pereira I.A."/>
            <person name="McInerney M.J."/>
            <person name="Austin R.N."/>
            <person name="Groves J.T."/>
            <person name="Kukor J.J."/>
            <person name="Suflita J.M."/>
            <person name="Young L.Y."/>
            <person name="Zylstra G.J."/>
            <person name="Wawrik B."/>
        </authorList>
    </citation>
    <scope>NUCLEOTIDE SEQUENCE [LARGE SCALE GENOMIC DNA]</scope>
    <source>
        <strain evidence="2 3">AK-01</strain>
    </source>
</reference>
<dbReference type="Proteomes" id="UP000000739">
    <property type="component" value="Chromosome"/>
</dbReference>
<gene>
    <name evidence="2" type="ordered locus">Dalk_4318</name>
</gene>